<dbReference type="EMBL" id="BRYA01000180">
    <property type="protein sequence ID" value="GMI42729.1"/>
    <property type="molecule type" value="Genomic_DNA"/>
</dbReference>
<comment type="caution">
    <text evidence="3">The sequence shown here is derived from an EMBL/GenBank/DDBJ whole genome shotgun (WGS) entry which is preliminary data.</text>
</comment>
<reference evidence="4" key="1">
    <citation type="journal article" date="2023" name="Commun. Biol.">
        <title>Genome analysis of Parmales, the sister group of diatoms, reveals the evolutionary specialization of diatoms from phago-mixotrophs to photoautotrophs.</title>
        <authorList>
            <person name="Ban H."/>
            <person name="Sato S."/>
            <person name="Yoshikawa S."/>
            <person name="Yamada K."/>
            <person name="Nakamura Y."/>
            <person name="Ichinomiya M."/>
            <person name="Sato N."/>
            <person name="Blanc-Mathieu R."/>
            <person name="Endo H."/>
            <person name="Kuwata A."/>
            <person name="Ogata H."/>
        </authorList>
    </citation>
    <scope>NUCLEOTIDE SEQUENCE [LARGE SCALE GENOMIC DNA]</scope>
</reference>
<evidence type="ECO:0000256" key="1">
    <source>
        <dbReference type="ARBA" id="ARBA00010876"/>
    </source>
</evidence>
<dbReference type="Proteomes" id="UP001165065">
    <property type="component" value="Unassembled WGS sequence"/>
</dbReference>
<dbReference type="InterPro" id="IPR006145">
    <property type="entry name" value="PsdUridine_synth_RsuA/RluA"/>
</dbReference>
<protein>
    <recommendedName>
        <fullName evidence="2">C2H2-type domain-containing protein</fullName>
    </recommendedName>
</protein>
<dbReference type="GO" id="GO:0003723">
    <property type="term" value="F:RNA binding"/>
    <property type="evidence" value="ECO:0007669"/>
    <property type="project" value="InterPro"/>
</dbReference>
<dbReference type="InterPro" id="IPR013087">
    <property type="entry name" value="Znf_C2H2_type"/>
</dbReference>
<organism evidence="3 4">
    <name type="scientific">Triparma columacea</name>
    <dbReference type="NCBI Taxonomy" id="722753"/>
    <lineage>
        <taxon>Eukaryota</taxon>
        <taxon>Sar</taxon>
        <taxon>Stramenopiles</taxon>
        <taxon>Ochrophyta</taxon>
        <taxon>Bolidophyceae</taxon>
        <taxon>Parmales</taxon>
        <taxon>Triparmaceae</taxon>
        <taxon>Triparma</taxon>
    </lineage>
</organism>
<name>A0A9W7GD63_9STRA</name>
<dbReference type="PANTHER" id="PTHR21600">
    <property type="entry name" value="MITOCHONDRIAL RNA PSEUDOURIDINE SYNTHASE"/>
    <property type="match status" value="1"/>
</dbReference>
<dbReference type="Pfam" id="PF00849">
    <property type="entry name" value="PseudoU_synth_2"/>
    <property type="match status" value="1"/>
</dbReference>
<evidence type="ECO:0000259" key="2">
    <source>
        <dbReference type="PROSITE" id="PS00028"/>
    </source>
</evidence>
<dbReference type="CDD" id="cd02869">
    <property type="entry name" value="PseudoU_synth_RluA_like"/>
    <property type="match status" value="1"/>
</dbReference>
<dbReference type="GO" id="GO:0000455">
    <property type="term" value="P:enzyme-directed rRNA pseudouridine synthesis"/>
    <property type="evidence" value="ECO:0007669"/>
    <property type="project" value="TreeGrafter"/>
</dbReference>
<keyword evidence="4" id="KW-1185">Reference proteome</keyword>
<dbReference type="SUPFAM" id="SSF55120">
    <property type="entry name" value="Pseudouridine synthase"/>
    <property type="match status" value="1"/>
</dbReference>
<accession>A0A9W7GD63</accession>
<dbReference type="AlphaFoldDB" id="A0A9W7GD63"/>
<proteinExistence type="inferred from homology"/>
<gene>
    <name evidence="3" type="ORF">TrCOL_g7386</name>
</gene>
<dbReference type="PROSITE" id="PS00028">
    <property type="entry name" value="ZINC_FINGER_C2H2_1"/>
    <property type="match status" value="1"/>
</dbReference>
<evidence type="ECO:0000313" key="3">
    <source>
        <dbReference type="EMBL" id="GMI42729.1"/>
    </source>
</evidence>
<dbReference type="PANTHER" id="PTHR21600:SF87">
    <property type="entry name" value="RNA PSEUDOURIDYLATE SYNTHASE DOMAIN-CONTAINING PROTEIN 1"/>
    <property type="match status" value="1"/>
</dbReference>
<dbReference type="OrthoDB" id="424794at2759"/>
<evidence type="ECO:0000313" key="4">
    <source>
        <dbReference type="Proteomes" id="UP001165065"/>
    </source>
</evidence>
<dbReference type="Gene3D" id="3.30.2350.10">
    <property type="entry name" value="Pseudouridine synthase"/>
    <property type="match status" value="1"/>
</dbReference>
<feature type="domain" description="C2H2-type" evidence="2">
    <location>
        <begin position="240"/>
        <end position="261"/>
    </location>
</feature>
<sequence length="578" mass="63642">MTSTASSSTTHYYTPPTPTNNNTITKFSFSVSPPDLPDHPCSFILNDESKKPLACVVFLPAPDLSSIRDSSVSTVVGKKASRSKKKKSKMLSGNPWMGAKVLDAAYQCHVDQVVKAILPSPSVPVSLYAGSRFGVTFDASPPPGVTWTVTTSSFLPISFDSLLPTKEDLDDMKRAILADETLPKSDVFKSICSTFASRLAPPPISALPSPPLPIFTFEVKDFKVMNPPIPPPPYPFGLSCMACGRSFNHLKASLDHYSRKHSTTALPQEPDAVWGSHHPLSFQPKCKPPPPPAPDMPPLKVAYIDSTIAIVVKPQGIPVQGGDNPLCRMDLLLDVSYKNPLSGSKHHNWLDEDDYETGVIGQITRTPSVSCDPPSDAPPKPAPYDALSDALVKARPCHRIDSATGGLLVCARTKKASSLVPQLFATGDKDMIQKRYTAIVFGDIKSDEGEVNEPCDGKKSLSRYRVVSRDPFRDVNFPNITTMTTVDLYPITGRMHQLRKHMLHIGHPILGDRKYARYDKNVAYGEFHELMCLWAVEVDFRHPFTNDKVKVAIPEPELYQSLRNSHRDESEAKRLKLS</sequence>
<dbReference type="InterPro" id="IPR020103">
    <property type="entry name" value="PsdUridine_synth_cat_dom_sf"/>
</dbReference>
<dbReference type="GO" id="GO:0009982">
    <property type="term" value="F:pseudouridine synthase activity"/>
    <property type="evidence" value="ECO:0007669"/>
    <property type="project" value="InterPro"/>
</dbReference>
<comment type="similarity">
    <text evidence="1">Belongs to the pseudouridine synthase RluA family.</text>
</comment>
<dbReference type="InterPro" id="IPR050188">
    <property type="entry name" value="RluA_PseudoU_synthase"/>
</dbReference>